<dbReference type="EMBL" id="CP013234">
    <property type="protein sequence ID" value="AMP05485.1"/>
    <property type="molecule type" value="Genomic_DNA"/>
</dbReference>
<sequence length="39" mass="4547">MACRRSSLFLRMCQFFLFYSIKTAVFVRCFLGLSAPSFT</sequence>
<organism evidence="2 4">
    <name type="scientific">Collimonas pratensis</name>
    <dbReference type="NCBI Taxonomy" id="279113"/>
    <lineage>
        <taxon>Bacteria</taxon>
        <taxon>Pseudomonadati</taxon>
        <taxon>Pseudomonadota</taxon>
        <taxon>Betaproteobacteria</taxon>
        <taxon>Burkholderiales</taxon>
        <taxon>Oxalobacteraceae</taxon>
        <taxon>Collimonas</taxon>
    </lineage>
</organism>
<dbReference type="STRING" id="279113.CPter91_3150"/>
<keyword evidence="5" id="KW-1185">Reference proteome</keyword>
<evidence type="ECO:0000313" key="3">
    <source>
        <dbReference type="EMBL" id="AMP14488.1"/>
    </source>
</evidence>
<evidence type="ECO:0000313" key="2">
    <source>
        <dbReference type="EMBL" id="AMP05485.1"/>
    </source>
</evidence>
<accession>A0A127Q6P3</accession>
<dbReference type="Proteomes" id="UP000074914">
    <property type="component" value="Chromosome"/>
</dbReference>
<dbReference type="AlphaFoldDB" id="A0A127Q6P3"/>
<feature type="transmembrane region" description="Helical" evidence="1">
    <location>
        <begin position="12"/>
        <end position="33"/>
    </location>
</feature>
<keyword evidence="1" id="KW-0812">Transmembrane</keyword>
<keyword evidence="1" id="KW-0472">Membrane</keyword>
<evidence type="ECO:0000313" key="5">
    <source>
        <dbReference type="Proteomes" id="UP000074914"/>
    </source>
</evidence>
<evidence type="ECO:0000256" key="1">
    <source>
        <dbReference type="SAM" id="Phobius"/>
    </source>
</evidence>
<gene>
    <name evidence="3" type="ORF">CPter291_2228</name>
    <name evidence="2" type="ORF">CPter91_3150</name>
</gene>
<dbReference type="KEGG" id="cpra:CPter91_3150"/>
<dbReference type="Proteomes" id="UP000074561">
    <property type="component" value="Chromosome"/>
</dbReference>
<name>A0A127Q6P3_9BURK</name>
<dbReference type="EMBL" id="CP013236">
    <property type="protein sequence ID" value="AMP14488.1"/>
    <property type="molecule type" value="Genomic_DNA"/>
</dbReference>
<reference evidence="4 5" key="1">
    <citation type="submission" date="2015-11" db="EMBL/GenBank/DDBJ databases">
        <title>Exploring the genomic traits of fungus-feeding bacterial genus Collimonas.</title>
        <authorList>
            <person name="Song C."/>
            <person name="Schmidt R."/>
            <person name="de Jager V."/>
            <person name="Krzyzanowska D."/>
            <person name="Jongedijk E."/>
            <person name="Cankar K."/>
            <person name="Beekwilder J."/>
            <person name="van Veen A."/>
            <person name="de Boer W."/>
            <person name="van Veen J.A."/>
            <person name="Garbeva P."/>
        </authorList>
    </citation>
    <scope>NUCLEOTIDE SEQUENCE [LARGE SCALE GENOMIC DNA]</scope>
    <source>
        <strain evidence="3 5">Ter291</strain>
        <strain evidence="2 4">Ter91</strain>
    </source>
</reference>
<protein>
    <submittedName>
        <fullName evidence="2 3">Membrane protein</fullName>
    </submittedName>
</protein>
<evidence type="ECO:0000313" key="4">
    <source>
        <dbReference type="Proteomes" id="UP000074561"/>
    </source>
</evidence>
<keyword evidence="1" id="KW-1133">Transmembrane helix</keyword>
<proteinExistence type="predicted"/>